<dbReference type="EMBL" id="CP014223">
    <property type="protein sequence ID" value="AMJ42496.1"/>
    <property type="molecule type" value="Genomic_DNA"/>
</dbReference>
<reference evidence="10" key="3">
    <citation type="submission" date="2016-11" db="EMBL/GenBank/DDBJ databases">
        <authorList>
            <person name="Varghese N."/>
            <person name="Submissions S."/>
        </authorList>
    </citation>
    <scope>NUCLEOTIDE SEQUENCE</scope>
    <source>
        <strain evidence="10">DSM 1682</strain>
    </source>
</reference>
<organism evidence="10 12">
    <name type="scientific">Anaerotignum propionicum DSM 1682</name>
    <dbReference type="NCBI Taxonomy" id="991789"/>
    <lineage>
        <taxon>Bacteria</taxon>
        <taxon>Bacillati</taxon>
        <taxon>Bacillota</taxon>
        <taxon>Clostridia</taxon>
        <taxon>Lachnospirales</taxon>
        <taxon>Anaerotignaceae</taxon>
        <taxon>Anaerotignum</taxon>
    </lineage>
</organism>
<dbReference type="Proteomes" id="UP000184204">
    <property type="component" value="Unassembled WGS sequence"/>
</dbReference>
<keyword evidence="4 8" id="KW-0812">Transmembrane</keyword>
<evidence type="ECO:0000256" key="2">
    <source>
        <dbReference type="ARBA" id="ARBA00006939"/>
    </source>
</evidence>
<dbReference type="EMBL" id="FQUA01000001">
    <property type="protein sequence ID" value="SHE33122.1"/>
    <property type="molecule type" value="Genomic_DNA"/>
</dbReference>
<sequence>MKEFMILLIPFVGTSLGAAMVFFMKDEMNEKVKKLLLGFAAGVMIAASVWSLLIPAIDLAGEQRGPSWLPALIGFLLGVGFLLILDTIIPHLHLDSDKPEGVPSKLSKTSMLVLAVTLHNFPEGMAVGVTFAGAMLGGSNITMMSAFALALGIAIQNFPEGAIISMPLRNEGASKKKAFLYGVGSGVVEPVGAVITILLAKQVMPILPYFLSFAAGAMIYVVIEELIPESQAGEHSNIGTIGAALGFALMMVLDVALG</sequence>
<feature type="transmembrane region" description="Helical" evidence="8">
    <location>
        <begin position="178"/>
        <end position="200"/>
    </location>
</feature>
<accession>A0A0X8VBF4</accession>
<dbReference type="PANTHER" id="PTHR11040:SF211">
    <property type="entry name" value="ZINC TRANSPORTER ZIP11"/>
    <property type="match status" value="1"/>
</dbReference>
<feature type="transmembrane region" description="Helical" evidence="8">
    <location>
        <begin position="69"/>
        <end position="89"/>
    </location>
</feature>
<evidence type="ECO:0000256" key="7">
    <source>
        <dbReference type="ARBA" id="ARBA00023136"/>
    </source>
</evidence>
<dbReference type="Pfam" id="PF02535">
    <property type="entry name" value="Zip"/>
    <property type="match status" value="1"/>
</dbReference>
<evidence type="ECO:0000256" key="3">
    <source>
        <dbReference type="ARBA" id="ARBA00022475"/>
    </source>
</evidence>
<protein>
    <submittedName>
        <fullName evidence="9">Zinc transporter ZupT</fullName>
    </submittedName>
    <submittedName>
        <fullName evidence="10">Zinc transporter, ZIP family</fullName>
    </submittedName>
</protein>
<keyword evidence="11" id="KW-1185">Reference proteome</keyword>
<keyword evidence="3" id="KW-1003">Cell membrane</keyword>
<evidence type="ECO:0000256" key="1">
    <source>
        <dbReference type="ARBA" id="ARBA00004651"/>
    </source>
</evidence>
<evidence type="ECO:0000256" key="5">
    <source>
        <dbReference type="ARBA" id="ARBA00022833"/>
    </source>
</evidence>
<reference evidence="9 11" key="1">
    <citation type="journal article" date="2016" name="Genome Announc.">
        <title>Complete Genome Sequence of the Amino Acid-Fermenting Clostridium propionicum X2 (DSM 1682).</title>
        <authorList>
            <person name="Poehlein A."/>
            <person name="Schlien K."/>
            <person name="Chowdhury N.P."/>
            <person name="Gottschalk G."/>
            <person name="Buckel W."/>
            <person name="Daniel R."/>
        </authorList>
    </citation>
    <scope>NUCLEOTIDE SEQUENCE [LARGE SCALE GENOMIC DNA]</scope>
    <source>
        <strain evidence="9 11">X2</strain>
    </source>
</reference>
<gene>
    <name evidence="9" type="primary">zupT</name>
    <name evidence="9" type="ORF">CPRO_29660</name>
    <name evidence="10" type="ORF">SAMN02745151_00421</name>
</gene>
<dbReference type="AlphaFoldDB" id="A0A0X8VBF4"/>
<dbReference type="GO" id="GO:0005385">
    <property type="term" value="F:zinc ion transmembrane transporter activity"/>
    <property type="evidence" value="ECO:0007669"/>
    <property type="project" value="TreeGrafter"/>
</dbReference>
<evidence type="ECO:0000256" key="6">
    <source>
        <dbReference type="ARBA" id="ARBA00022989"/>
    </source>
</evidence>
<reference evidence="11" key="2">
    <citation type="submission" date="2016-01" db="EMBL/GenBank/DDBJ databases">
        <authorList>
            <person name="Poehlein A."/>
            <person name="Schlien K."/>
            <person name="Gottschalk G."/>
            <person name="Buckel W."/>
            <person name="Daniel R."/>
        </authorList>
    </citation>
    <scope>NUCLEOTIDE SEQUENCE [LARGE SCALE GENOMIC DNA]</scope>
    <source>
        <strain evidence="11">X2</strain>
    </source>
</reference>
<dbReference type="InterPro" id="IPR003689">
    <property type="entry name" value="ZIP"/>
</dbReference>
<comment type="similarity">
    <text evidence="2">Belongs to the ZIP transporter (TC 2.A.5) family.</text>
</comment>
<feature type="transmembrane region" description="Helical" evidence="8">
    <location>
        <begin position="35"/>
        <end position="57"/>
    </location>
</feature>
<dbReference type="PANTHER" id="PTHR11040">
    <property type="entry name" value="ZINC/IRON TRANSPORTER"/>
    <property type="match status" value="1"/>
</dbReference>
<dbReference type="GO" id="GO:0005886">
    <property type="term" value="C:plasma membrane"/>
    <property type="evidence" value="ECO:0007669"/>
    <property type="project" value="UniProtKB-SubCell"/>
</dbReference>
<keyword evidence="5" id="KW-0862">Zinc</keyword>
<feature type="transmembrane region" description="Helical" evidence="8">
    <location>
        <begin position="235"/>
        <end position="257"/>
    </location>
</feature>
<feature type="transmembrane region" description="Helical" evidence="8">
    <location>
        <begin position="110"/>
        <end position="135"/>
    </location>
</feature>
<feature type="transmembrane region" description="Helical" evidence="8">
    <location>
        <begin position="141"/>
        <end position="158"/>
    </location>
</feature>
<feature type="transmembrane region" description="Helical" evidence="8">
    <location>
        <begin position="206"/>
        <end position="223"/>
    </location>
</feature>
<comment type="subcellular location">
    <subcellularLocation>
        <location evidence="1">Cell membrane</location>
        <topology evidence="1">Multi-pass membrane protein</topology>
    </subcellularLocation>
</comment>
<dbReference type="Proteomes" id="UP000068026">
    <property type="component" value="Chromosome"/>
</dbReference>
<keyword evidence="6 8" id="KW-1133">Transmembrane helix</keyword>
<evidence type="ECO:0000313" key="9">
    <source>
        <dbReference type="EMBL" id="AMJ42496.1"/>
    </source>
</evidence>
<evidence type="ECO:0000313" key="11">
    <source>
        <dbReference type="Proteomes" id="UP000068026"/>
    </source>
</evidence>
<evidence type="ECO:0000256" key="4">
    <source>
        <dbReference type="ARBA" id="ARBA00022692"/>
    </source>
</evidence>
<evidence type="ECO:0000313" key="12">
    <source>
        <dbReference type="Proteomes" id="UP000184204"/>
    </source>
</evidence>
<name>A0A0X8VBF4_ANAPI</name>
<keyword evidence="7 8" id="KW-0472">Membrane</keyword>
<feature type="transmembrane region" description="Helical" evidence="8">
    <location>
        <begin position="6"/>
        <end position="23"/>
    </location>
</feature>
<proteinExistence type="inferred from homology"/>
<dbReference type="KEGG" id="cpro:CPRO_29660"/>
<evidence type="ECO:0000313" key="10">
    <source>
        <dbReference type="EMBL" id="SHE33122.1"/>
    </source>
</evidence>
<reference evidence="12" key="4">
    <citation type="submission" date="2016-11" db="EMBL/GenBank/DDBJ databases">
        <authorList>
            <person name="Jaros S."/>
            <person name="Januszkiewicz K."/>
            <person name="Wedrychowicz H."/>
        </authorList>
    </citation>
    <scope>NUCLEOTIDE SEQUENCE [LARGE SCALE GENOMIC DNA]</scope>
    <source>
        <strain evidence="12">DSM 1682</strain>
    </source>
</reference>
<evidence type="ECO:0000256" key="8">
    <source>
        <dbReference type="SAM" id="Phobius"/>
    </source>
</evidence>